<feature type="region of interest" description="Disordered" evidence="1">
    <location>
        <begin position="155"/>
        <end position="186"/>
    </location>
</feature>
<dbReference type="NCBIfam" id="TIGR01610">
    <property type="entry name" value="phage_O_Nterm"/>
    <property type="match status" value="1"/>
</dbReference>
<dbReference type="GO" id="GO:0006260">
    <property type="term" value="P:DNA replication"/>
    <property type="evidence" value="ECO:0007669"/>
    <property type="project" value="InterPro"/>
</dbReference>
<dbReference type="Gene3D" id="1.10.10.10">
    <property type="entry name" value="Winged helix-like DNA-binding domain superfamily/Winged helix DNA-binding domain"/>
    <property type="match status" value="1"/>
</dbReference>
<dbReference type="AlphaFoldDB" id="A0AA43B217"/>
<sequence>MTEAQFIRGESSSPQVEDGHTRIANELLEAMCRAGFSARQWAVVMAVVRKTYGYGKKADDIGLSQLEHMTGVYKTHLSKTVRELVAANVIRREVGTFGHRLSLNKRFTQWCLGKGAAVTRTVTPVTESVTPETVTKTVTGVTESVTLKGVTDSVTQGLPIQSPQKETLQKKEKHPPIPPKGEESDPEGFAEAWAVYPKRQGGNPRGTAVKAWKARLRSGVAATEMIAGVRGYVAHCRAEGKVGTSFVMMAATFFGPDLRFRDFSESRPGQSPQGASRSVGVVPGSPLDIDTSPTWLAQTGYASVWEAISDGCTQHTYRWFRDGKRIPKEAA</sequence>
<feature type="region of interest" description="Disordered" evidence="1">
    <location>
        <begin position="264"/>
        <end position="283"/>
    </location>
</feature>
<gene>
    <name evidence="3" type="ORF">N5K24_19255</name>
</gene>
<feature type="domain" description="Bacteriophage lambda Replication protein O N-terminal" evidence="2">
    <location>
        <begin position="15"/>
        <end position="110"/>
    </location>
</feature>
<evidence type="ECO:0000259" key="2">
    <source>
        <dbReference type="Pfam" id="PF04492"/>
    </source>
</evidence>
<evidence type="ECO:0000256" key="1">
    <source>
        <dbReference type="SAM" id="MobiDB-lite"/>
    </source>
</evidence>
<dbReference type="InterPro" id="IPR036388">
    <property type="entry name" value="WH-like_DNA-bd_sf"/>
</dbReference>
<evidence type="ECO:0000313" key="4">
    <source>
        <dbReference type="Proteomes" id="UP001161276"/>
    </source>
</evidence>
<protein>
    <submittedName>
        <fullName evidence="3">Replication protein</fullName>
    </submittedName>
</protein>
<reference evidence="3" key="1">
    <citation type="submission" date="2022-09" db="EMBL/GenBank/DDBJ databases">
        <title>Intensive care unit water sources are persistently colonized with multi-drug resistant bacteria and are the site of extensive horizontal gene transfer of antibiotic resistance genes.</title>
        <authorList>
            <person name="Diorio-Toth L."/>
        </authorList>
    </citation>
    <scope>NUCLEOTIDE SEQUENCE</scope>
    <source>
        <strain evidence="3">GD03676</strain>
    </source>
</reference>
<comment type="caution">
    <text evidence="3">The sequence shown here is derived from an EMBL/GenBank/DDBJ whole genome shotgun (WGS) entry which is preliminary data.</text>
</comment>
<dbReference type="RefSeq" id="WP_280028046.1">
    <property type="nucleotide sequence ID" value="NZ_JAOCKG010000008.1"/>
</dbReference>
<proteinExistence type="predicted"/>
<dbReference type="InterPro" id="IPR006497">
    <property type="entry name" value="Phage_lambda_VrpO_N"/>
</dbReference>
<dbReference type="Proteomes" id="UP001161276">
    <property type="component" value="Unassembled WGS sequence"/>
</dbReference>
<feature type="compositionally biased region" description="Polar residues" evidence="1">
    <location>
        <begin position="267"/>
        <end position="276"/>
    </location>
</feature>
<accession>A0AA43B217</accession>
<dbReference type="EMBL" id="JAOCKG010000008">
    <property type="protein sequence ID" value="MDH2052550.1"/>
    <property type="molecule type" value="Genomic_DNA"/>
</dbReference>
<name>A0AA43B217_9BURK</name>
<evidence type="ECO:0000313" key="3">
    <source>
        <dbReference type="EMBL" id="MDH2052550.1"/>
    </source>
</evidence>
<organism evidence="3 4">
    <name type="scientific">Achromobacter marplatensis</name>
    <dbReference type="NCBI Taxonomy" id="470868"/>
    <lineage>
        <taxon>Bacteria</taxon>
        <taxon>Pseudomonadati</taxon>
        <taxon>Pseudomonadota</taxon>
        <taxon>Betaproteobacteria</taxon>
        <taxon>Burkholderiales</taxon>
        <taxon>Alcaligenaceae</taxon>
        <taxon>Achromobacter</taxon>
    </lineage>
</organism>
<dbReference type="Pfam" id="PF04492">
    <property type="entry name" value="Phage_rep_O"/>
    <property type="match status" value="1"/>
</dbReference>
<feature type="compositionally biased region" description="Polar residues" evidence="1">
    <location>
        <begin position="155"/>
        <end position="166"/>
    </location>
</feature>